<sequence length="122" mass="13919">IKIHDTRGGAWVKALSKTMVIINDEYRRCKVWQNFPSIPRCTHCQMWGHSSYICRNTLPVCATCGANHPTSRHSMHCAQTQCSTDKSCKCGIEYCCNCGKKHQANSADCDLFKKRFDKEAMR</sequence>
<accession>A0A0C2SNF7</accession>
<name>A0A0C2SNF7_AMAMK</name>
<evidence type="ECO:0000313" key="1">
    <source>
        <dbReference type="EMBL" id="KIL55499.1"/>
    </source>
</evidence>
<organism evidence="1 2">
    <name type="scientific">Amanita muscaria (strain Koide BX008)</name>
    <dbReference type="NCBI Taxonomy" id="946122"/>
    <lineage>
        <taxon>Eukaryota</taxon>
        <taxon>Fungi</taxon>
        <taxon>Dikarya</taxon>
        <taxon>Basidiomycota</taxon>
        <taxon>Agaricomycotina</taxon>
        <taxon>Agaricomycetes</taxon>
        <taxon>Agaricomycetidae</taxon>
        <taxon>Agaricales</taxon>
        <taxon>Pluteineae</taxon>
        <taxon>Amanitaceae</taxon>
        <taxon>Amanita</taxon>
    </lineage>
</organism>
<gene>
    <name evidence="1" type="ORF">M378DRAFT_58474</name>
</gene>
<dbReference type="EMBL" id="KN818508">
    <property type="protein sequence ID" value="KIL55499.1"/>
    <property type="molecule type" value="Genomic_DNA"/>
</dbReference>
<feature type="non-terminal residue" evidence="1">
    <location>
        <position position="122"/>
    </location>
</feature>
<dbReference type="Proteomes" id="UP000054549">
    <property type="component" value="Unassembled WGS sequence"/>
</dbReference>
<dbReference type="HOGENOM" id="CLU_1937588_0_0_1"/>
<dbReference type="AlphaFoldDB" id="A0A0C2SNF7"/>
<dbReference type="InParanoid" id="A0A0C2SNF7"/>
<evidence type="ECO:0000313" key="2">
    <source>
        <dbReference type="Proteomes" id="UP000054549"/>
    </source>
</evidence>
<protein>
    <submittedName>
        <fullName evidence="1">Uncharacterized protein</fullName>
    </submittedName>
</protein>
<feature type="non-terminal residue" evidence="1">
    <location>
        <position position="1"/>
    </location>
</feature>
<reference evidence="1 2" key="1">
    <citation type="submission" date="2014-04" db="EMBL/GenBank/DDBJ databases">
        <title>Evolutionary Origins and Diversification of the Mycorrhizal Mutualists.</title>
        <authorList>
            <consortium name="DOE Joint Genome Institute"/>
            <consortium name="Mycorrhizal Genomics Consortium"/>
            <person name="Kohler A."/>
            <person name="Kuo A."/>
            <person name="Nagy L.G."/>
            <person name="Floudas D."/>
            <person name="Copeland A."/>
            <person name="Barry K.W."/>
            <person name="Cichocki N."/>
            <person name="Veneault-Fourrey C."/>
            <person name="LaButti K."/>
            <person name="Lindquist E.A."/>
            <person name="Lipzen A."/>
            <person name="Lundell T."/>
            <person name="Morin E."/>
            <person name="Murat C."/>
            <person name="Riley R."/>
            <person name="Ohm R."/>
            <person name="Sun H."/>
            <person name="Tunlid A."/>
            <person name="Henrissat B."/>
            <person name="Grigoriev I.V."/>
            <person name="Hibbett D.S."/>
            <person name="Martin F."/>
        </authorList>
    </citation>
    <scope>NUCLEOTIDE SEQUENCE [LARGE SCALE GENOMIC DNA]</scope>
    <source>
        <strain evidence="1 2">Koide BX008</strain>
    </source>
</reference>
<keyword evidence="2" id="KW-1185">Reference proteome</keyword>
<proteinExistence type="predicted"/>